<feature type="domain" description="WYL" evidence="1">
    <location>
        <begin position="38"/>
        <end position="97"/>
    </location>
</feature>
<sequence>MQNLFPKLDREFFQHSLTESIKVKGFQYESIQHRQKEFKLLQQAIEHHQVVEFSYKKQGHPDSNRTLEPYILLNKNGIWYLIGLENGKEKTFCFSQIHFLKPTKQTFTPKPEFLEKISQSDSISHGNQLDEVIIKVDAKVAHYFTRRALLPNQEIIRHIENGELLIACKNIHEMEIIPLVQYWIPYLMVISPREMQKKITHKLQQYLISNN</sequence>
<reference evidence="4 7" key="3">
    <citation type="submission" date="2019-08" db="EMBL/GenBank/DDBJ databases">
        <title>Whole genome sequencing of Aggregatibacter actinomycetemcomitans cultured from blood stream infections in Denmark reveals a novel phylogenetic lineage expressing serotype a membrane O polysaccharide.</title>
        <authorList>
            <person name="Nedergaard S."/>
            <person name="Kobel C.M."/>
            <person name="Nielsen M.B."/>
            <person name="Moeller R.T."/>
            <person name="Jensen A.B."/>
            <person name="Noerskov-Lauritsen N."/>
        </authorList>
    </citation>
    <scope>NUCLEOTIDE SEQUENCE [LARGE SCALE GENOMIC DNA]</scope>
    <source>
        <strain evidence="4 7">PN_563</strain>
    </source>
</reference>
<evidence type="ECO:0000313" key="2">
    <source>
        <dbReference type="EMBL" id="AMQ93401.1"/>
    </source>
</evidence>
<evidence type="ECO:0000313" key="6">
    <source>
        <dbReference type="Proteomes" id="UP000226080"/>
    </source>
</evidence>
<dbReference type="PANTHER" id="PTHR34580:SF1">
    <property type="entry name" value="PROTEIN PAFC"/>
    <property type="match status" value="1"/>
</dbReference>
<dbReference type="InterPro" id="IPR026881">
    <property type="entry name" value="WYL_dom"/>
</dbReference>
<dbReference type="KEGG" id="aact:ACT75_02140"/>
<proteinExistence type="predicted"/>
<dbReference type="EMBL" id="PCGW01000002">
    <property type="protein sequence ID" value="PHO21448.1"/>
    <property type="molecule type" value="Genomic_DNA"/>
</dbReference>
<reference evidence="3 6" key="2">
    <citation type="submission" date="2017-10" db="EMBL/GenBank/DDBJ databases">
        <title>Draft genome sequences of Aggregatibacter actinomycetemcomitans strains 310a and 310b.</title>
        <authorList>
            <person name="May A.C."/>
            <person name="Ohta H."/>
            <person name="Maeda H."/>
            <person name="Kokeguchi S."/>
            <person name="Cugini C."/>
        </authorList>
    </citation>
    <scope>NUCLEOTIDE SEQUENCE [LARGE SCALE GENOMIC DNA]</scope>
    <source>
        <strain evidence="3 6">310b</strain>
    </source>
</reference>
<protein>
    <submittedName>
        <fullName evidence="2">Transcriptional regulator</fullName>
    </submittedName>
    <submittedName>
        <fullName evidence="4">WYL domain-containing protein</fullName>
    </submittedName>
</protein>
<dbReference type="OrthoDB" id="6521217at2"/>
<evidence type="ECO:0000313" key="4">
    <source>
        <dbReference type="EMBL" id="TYA40019.1"/>
    </source>
</evidence>
<dbReference type="Pfam" id="PF13280">
    <property type="entry name" value="WYL"/>
    <property type="match status" value="1"/>
</dbReference>
<dbReference type="Proteomes" id="UP000323012">
    <property type="component" value="Unassembled WGS sequence"/>
</dbReference>
<reference evidence="2 5" key="1">
    <citation type="submission" date="2015-10" db="EMBL/GenBank/DDBJ databases">
        <title>Tn-seq of a polymicrobial infection.</title>
        <authorList>
            <person name="Stacy A."/>
            <person name="Rumbaugh K.P."/>
            <person name="Whiteley M."/>
        </authorList>
    </citation>
    <scope>NUCLEOTIDE SEQUENCE [LARGE SCALE GENOMIC DNA]</scope>
    <source>
        <strain evidence="2 5">624</strain>
    </source>
</reference>
<gene>
    <name evidence="2" type="ORF">ACT75_02140</name>
    <name evidence="3" type="ORF">CQR80_01635</name>
    <name evidence="4" type="ORF">FXB79_00510</name>
</gene>
<evidence type="ECO:0000313" key="5">
    <source>
        <dbReference type="Proteomes" id="UP000072236"/>
    </source>
</evidence>
<dbReference type="EMBL" id="CP012959">
    <property type="protein sequence ID" value="AMQ93401.1"/>
    <property type="molecule type" value="Genomic_DNA"/>
</dbReference>
<organism evidence="4 7">
    <name type="scientific">Aggregatibacter actinomycetemcomitans</name>
    <name type="common">Actinobacillus actinomycetemcomitans</name>
    <name type="synonym">Haemophilus actinomycetemcomitans</name>
    <dbReference type="NCBI Taxonomy" id="714"/>
    <lineage>
        <taxon>Bacteria</taxon>
        <taxon>Pseudomonadati</taxon>
        <taxon>Pseudomonadota</taxon>
        <taxon>Gammaproteobacteria</taxon>
        <taxon>Pasteurellales</taxon>
        <taxon>Pasteurellaceae</taxon>
        <taxon>Aggregatibacter</taxon>
    </lineage>
</organism>
<dbReference type="SMR" id="A0A5D0EPA1"/>
<dbReference type="InterPro" id="IPR051534">
    <property type="entry name" value="CBASS_pafABC_assoc_protein"/>
</dbReference>
<keyword evidence="6" id="KW-1185">Reference proteome</keyword>
<dbReference type="PANTHER" id="PTHR34580">
    <property type="match status" value="1"/>
</dbReference>
<dbReference type="AlphaFoldDB" id="A0A5D0EPA1"/>
<name>A0A5D0EPA1_AGGAC</name>
<evidence type="ECO:0000313" key="7">
    <source>
        <dbReference type="Proteomes" id="UP000323012"/>
    </source>
</evidence>
<dbReference type="PROSITE" id="PS52050">
    <property type="entry name" value="WYL"/>
    <property type="match status" value="1"/>
</dbReference>
<dbReference type="Proteomes" id="UP000072236">
    <property type="component" value="Chromosome"/>
</dbReference>
<dbReference type="Proteomes" id="UP000226080">
    <property type="component" value="Unassembled WGS sequence"/>
</dbReference>
<dbReference type="EMBL" id="VSED01000001">
    <property type="protein sequence ID" value="TYA40019.1"/>
    <property type="molecule type" value="Genomic_DNA"/>
</dbReference>
<evidence type="ECO:0000313" key="3">
    <source>
        <dbReference type="EMBL" id="PHO21448.1"/>
    </source>
</evidence>
<evidence type="ECO:0000259" key="1">
    <source>
        <dbReference type="Pfam" id="PF13280"/>
    </source>
</evidence>
<accession>A0A5D0EPA1</accession>